<dbReference type="EMBL" id="CAJQUM010000001">
    <property type="protein sequence ID" value="CAG4884730.1"/>
    <property type="molecule type" value="Genomic_DNA"/>
</dbReference>
<accession>A0A916J7R3</accession>
<evidence type="ECO:0000256" key="2">
    <source>
        <dbReference type="ARBA" id="ARBA00023015"/>
    </source>
</evidence>
<protein>
    <submittedName>
        <fullName evidence="8">DNA-binding response regulator</fullName>
    </submittedName>
</protein>
<keyword evidence="3 8" id="KW-0238">DNA-binding</keyword>
<gene>
    <name evidence="8" type="ORF">GTOL_12613</name>
</gene>
<proteinExistence type="predicted"/>
<dbReference type="PROSITE" id="PS50110">
    <property type="entry name" value="RESPONSE_REGULATORY"/>
    <property type="match status" value="1"/>
</dbReference>
<dbReference type="InterPro" id="IPR016032">
    <property type="entry name" value="Sig_transdc_resp-reg_C-effctor"/>
</dbReference>
<dbReference type="InterPro" id="IPR011006">
    <property type="entry name" value="CheY-like_superfamily"/>
</dbReference>
<dbReference type="Pfam" id="PF00196">
    <property type="entry name" value="GerE"/>
    <property type="match status" value="1"/>
</dbReference>
<dbReference type="InterPro" id="IPR058245">
    <property type="entry name" value="NreC/VraR/RcsB-like_REC"/>
</dbReference>
<dbReference type="PRINTS" id="PR00038">
    <property type="entry name" value="HTHLUXR"/>
</dbReference>
<dbReference type="GO" id="GO:0006355">
    <property type="term" value="P:regulation of DNA-templated transcription"/>
    <property type="evidence" value="ECO:0007669"/>
    <property type="project" value="InterPro"/>
</dbReference>
<feature type="domain" description="HTH luxR-type" evidence="6">
    <location>
        <begin position="144"/>
        <end position="209"/>
    </location>
</feature>
<comment type="caution">
    <text evidence="8">The sequence shown here is derived from an EMBL/GenBank/DDBJ whole genome shotgun (WGS) entry which is preliminary data.</text>
</comment>
<dbReference type="Pfam" id="PF00072">
    <property type="entry name" value="Response_reg"/>
    <property type="match status" value="1"/>
</dbReference>
<dbReference type="InterPro" id="IPR039420">
    <property type="entry name" value="WalR-like"/>
</dbReference>
<evidence type="ECO:0000256" key="3">
    <source>
        <dbReference type="ARBA" id="ARBA00023125"/>
    </source>
</evidence>
<dbReference type="PANTHER" id="PTHR43214:SF41">
    <property type="entry name" value="NITRATE_NITRITE RESPONSE REGULATOR PROTEIN NARP"/>
    <property type="match status" value="1"/>
</dbReference>
<evidence type="ECO:0000259" key="6">
    <source>
        <dbReference type="PROSITE" id="PS50043"/>
    </source>
</evidence>
<sequence length="214" mass="23287">MAIQVLLVDDHAVVRDGLRFLLEAQGDISIVGNAANGRDAVRKVKELKPDVVIMDIAMPELNGIEATYKIHEASPATRVLILTMYATTEHVRQALRVGAQGYLLKKSAGAEVADAVRQLHSGGSYLSSEIAGTVITDYIADSHATSPLETLTHRERQILQLIAEGKSSAQAASSLFLSRKSVDTYRCRLMQKLGIHDMHGLMKFALQHGLTSLD</sequence>
<dbReference type="CDD" id="cd17535">
    <property type="entry name" value="REC_NarL-like"/>
    <property type="match status" value="1"/>
</dbReference>
<dbReference type="SUPFAM" id="SSF46894">
    <property type="entry name" value="C-terminal effector domain of the bipartite response regulators"/>
    <property type="match status" value="1"/>
</dbReference>
<dbReference type="PANTHER" id="PTHR43214">
    <property type="entry name" value="TWO-COMPONENT RESPONSE REGULATOR"/>
    <property type="match status" value="1"/>
</dbReference>
<evidence type="ECO:0000313" key="8">
    <source>
        <dbReference type="EMBL" id="CAG4884730.1"/>
    </source>
</evidence>
<keyword evidence="9" id="KW-1185">Reference proteome</keyword>
<feature type="modified residue" description="4-aspartylphosphate" evidence="5">
    <location>
        <position position="55"/>
    </location>
</feature>
<dbReference type="CDD" id="cd06170">
    <property type="entry name" value="LuxR_C_like"/>
    <property type="match status" value="1"/>
</dbReference>
<dbReference type="AlphaFoldDB" id="A0A916J7R3"/>
<organism evidence="8 9">
    <name type="scientific">Georgfuchsia toluolica</name>
    <dbReference type="NCBI Taxonomy" id="424218"/>
    <lineage>
        <taxon>Bacteria</taxon>
        <taxon>Pseudomonadati</taxon>
        <taxon>Pseudomonadota</taxon>
        <taxon>Betaproteobacteria</taxon>
        <taxon>Nitrosomonadales</taxon>
        <taxon>Sterolibacteriaceae</taxon>
        <taxon>Georgfuchsia</taxon>
    </lineage>
</organism>
<dbReference type="InterPro" id="IPR001789">
    <property type="entry name" value="Sig_transdc_resp-reg_receiver"/>
</dbReference>
<dbReference type="SMART" id="SM00421">
    <property type="entry name" value="HTH_LUXR"/>
    <property type="match status" value="1"/>
</dbReference>
<dbReference type="SUPFAM" id="SSF52172">
    <property type="entry name" value="CheY-like"/>
    <property type="match status" value="1"/>
</dbReference>
<reference evidence="8" key="1">
    <citation type="submission" date="2021-04" db="EMBL/GenBank/DDBJ databases">
        <authorList>
            <person name="Hornung B."/>
        </authorList>
    </citation>
    <scope>NUCLEOTIDE SEQUENCE</scope>
    <source>
        <strain evidence="8">G5G6</strain>
    </source>
</reference>
<evidence type="ECO:0000256" key="5">
    <source>
        <dbReference type="PROSITE-ProRule" id="PRU00169"/>
    </source>
</evidence>
<dbReference type="GO" id="GO:0000160">
    <property type="term" value="P:phosphorelay signal transduction system"/>
    <property type="evidence" value="ECO:0007669"/>
    <property type="project" value="InterPro"/>
</dbReference>
<dbReference type="RefSeq" id="WP_220636550.1">
    <property type="nucleotide sequence ID" value="NZ_CAJQUM010000001.1"/>
</dbReference>
<keyword evidence="4" id="KW-0804">Transcription</keyword>
<keyword evidence="1 5" id="KW-0597">Phosphoprotein</keyword>
<dbReference type="GO" id="GO:0003677">
    <property type="term" value="F:DNA binding"/>
    <property type="evidence" value="ECO:0007669"/>
    <property type="project" value="UniProtKB-KW"/>
</dbReference>
<keyword evidence="2" id="KW-0805">Transcription regulation</keyword>
<feature type="domain" description="Response regulatory" evidence="7">
    <location>
        <begin position="4"/>
        <end position="120"/>
    </location>
</feature>
<evidence type="ECO:0000259" key="7">
    <source>
        <dbReference type="PROSITE" id="PS50110"/>
    </source>
</evidence>
<evidence type="ECO:0000256" key="1">
    <source>
        <dbReference type="ARBA" id="ARBA00022553"/>
    </source>
</evidence>
<evidence type="ECO:0000313" key="9">
    <source>
        <dbReference type="Proteomes" id="UP000742786"/>
    </source>
</evidence>
<dbReference type="Proteomes" id="UP000742786">
    <property type="component" value="Unassembled WGS sequence"/>
</dbReference>
<dbReference type="InterPro" id="IPR000792">
    <property type="entry name" value="Tscrpt_reg_LuxR_C"/>
</dbReference>
<name>A0A916J7R3_9PROT</name>
<dbReference type="SMART" id="SM00448">
    <property type="entry name" value="REC"/>
    <property type="match status" value="1"/>
</dbReference>
<dbReference type="PROSITE" id="PS50043">
    <property type="entry name" value="HTH_LUXR_2"/>
    <property type="match status" value="1"/>
</dbReference>
<evidence type="ECO:0000256" key="4">
    <source>
        <dbReference type="ARBA" id="ARBA00023163"/>
    </source>
</evidence>
<dbReference type="Gene3D" id="3.40.50.2300">
    <property type="match status" value="1"/>
</dbReference>